<sequence>MVCSAPTMPVVTPLLSRNHQFTKDEDYLFHRGLRAFLAKRVARQVPKDRWEEILRVFVITQENRWLVRSAARHKIPAEAGYWWRVQQGQRRELRVLQMKGIPALS</sequence>
<reference evidence="1 2" key="1">
    <citation type="submission" date="2019-10" db="EMBL/GenBank/DDBJ databases">
        <authorList>
            <person name="Palmer J.M."/>
        </authorList>
    </citation>
    <scope>NUCLEOTIDE SEQUENCE [LARGE SCALE GENOMIC DNA]</scope>
    <source>
        <strain evidence="1 2">TWF730</strain>
    </source>
</reference>
<proteinExistence type="predicted"/>
<keyword evidence="2" id="KW-1185">Reference proteome</keyword>
<comment type="caution">
    <text evidence="1">The sequence shown here is derived from an EMBL/GenBank/DDBJ whole genome shotgun (WGS) entry which is preliminary data.</text>
</comment>
<evidence type="ECO:0000313" key="1">
    <source>
        <dbReference type="EMBL" id="KAK6331369.1"/>
    </source>
</evidence>
<evidence type="ECO:0000313" key="2">
    <source>
        <dbReference type="Proteomes" id="UP001373714"/>
    </source>
</evidence>
<dbReference type="EMBL" id="JAVHNS010000018">
    <property type="protein sequence ID" value="KAK6331369.1"/>
    <property type="molecule type" value="Genomic_DNA"/>
</dbReference>
<dbReference type="AlphaFoldDB" id="A0AAV9U0Z5"/>
<accession>A0AAV9U0Z5</accession>
<dbReference type="Proteomes" id="UP001373714">
    <property type="component" value="Unassembled WGS sequence"/>
</dbReference>
<gene>
    <name evidence="1" type="ORF">TWF730_004451</name>
</gene>
<name>A0AAV9U0Z5_9PEZI</name>
<organism evidence="1 2">
    <name type="scientific">Orbilia blumenaviensis</name>
    <dbReference type="NCBI Taxonomy" id="1796055"/>
    <lineage>
        <taxon>Eukaryota</taxon>
        <taxon>Fungi</taxon>
        <taxon>Dikarya</taxon>
        <taxon>Ascomycota</taxon>
        <taxon>Pezizomycotina</taxon>
        <taxon>Orbiliomycetes</taxon>
        <taxon>Orbiliales</taxon>
        <taxon>Orbiliaceae</taxon>
        <taxon>Orbilia</taxon>
    </lineage>
</organism>
<protein>
    <submittedName>
        <fullName evidence="1">Uncharacterized protein</fullName>
    </submittedName>
</protein>